<dbReference type="InterPro" id="IPR004046">
    <property type="entry name" value="GST_C"/>
</dbReference>
<dbReference type="InterPro" id="IPR036282">
    <property type="entry name" value="Glutathione-S-Trfase_C_sf"/>
</dbReference>
<reference evidence="9 10" key="1">
    <citation type="submission" date="2015-03" db="EMBL/GenBank/DDBJ databases">
        <title>RNA-seq based gene annotation and comparative genomics of four Zymoseptoria species reveal species-specific pathogenicity related genes and transposable element activity.</title>
        <authorList>
            <person name="Grandaubert J."/>
            <person name="Bhattacharyya A."/>
            <person name="Stukenbrock E.H."/>
        </authorList>
    </citation>
    <scope>NUCLEOTIDE SEQUENCE [LARGE SCALE GENOMIC DNA]</scope>
    <source>
        <strain evidence="9 10">Zb18110</strain>
    </source>
</reference>
<keyword evidence="3" id="KW-0808">Transferase</keyword>
<comment type="similarity">
    <text evidence="1">Belongs to the GST superfamily.</text>
</comment>
<dbReference type="PROSITE" id="PS50405">
    <property type="entry name" value="GST_CTER"/>
    <property type="match status" value="1"/>
</dbReference>
<dbReference type="SUPFAM" id="SSF52833">
    <property type="entry name" value="Thioredoxin-like"/>
    <property type="match status" value="1"/>
</dbReference>
<evidence type="ECO:0000256" key="6">
    <source>
        <dbReference type="SAM" id="MobiDB-lite"/>
    </source>
</evidence>
<dbReference type="SFLD" id="SFLDS00019">
    <property type="entry name" value="Glutathione_Transferase_(cytos"/>
    <property type="match status" value="1"/>
</dbReference>
<feature type="domain" description="GST N-terminal" evidence="7">
    <location>
        <begin position="81"/>
        <end position="162"/>
    </location>
</feature>
<sequence>MDKIKAALSGKSKRSSMAAPSNTTTPATTSSTTTKPVATTPAVADAPATKAPVAATAPATTTPATTTSTTPATAATKKAEKPIKLYSHAGGPNPWKVAIIMNELSIPYETILKDFGDLKKEPFEAINPNGRVPAIEDPNTGATVWESGAIIEYLLETYDGAHTLSYTDTTDRIESRCWFHLQLSGQGPYFGQKAWFTLYHPEKIESCQERYGNEIKRVIGVIDLHLKKTGNEYLVGSKCTYADLAFVPWHWLILFPPHLMGEDFAAEWEKEFPAAWAWNERLQARPSVAKAREERKTAMGQ</sequence>
<evidence type="ECO:0000256" key="1">
    <source>
        <dbReference type="ARBA" id="ARBA00007409"/>
    </source>
</evidence>
<dbReference type="CDD" id="cd03048">
    <property type="entry name" value="GST_N_Ure2p_like"/>
    <property type="match status" value="1"/>
</dbReference>
<evidence type="ECO:0000259" key="8">
    <source>
        <dbReference type="PROSITE" id="PS50405"/>
    </source>
</evidence>
<dbReference type="InterPro" id="IPR040079">
    <property type="entry name" value="Glutathione_S-Trfase"/>
</dbReference>
<dbReference type="InterPro" id="IPR004045">
    <property type="entry name" value="Glutathione_S-Trfase_N"/>
</dbReference>
<name>A0A0F4GGC1_9PEZI</name>
<dbReference type="InterPro" id="IPR036249">
    <property type="entry name" value="Thioredoxin-like_sf"/>
</dbReference>
<dbReference type="Proteomes" id="UP000033647">
    <property type="component" value="Unassembled WGS sequence"/>
</dbReference>
<dbReference type="EMBL" id="LAFY01004084">
    <property type="protein sequence ID" value="KJX95265.1"/>
    <property type="molecule type" value="Genomic_DNA"/>
</dbReference>
<evidence type="ECO:0000313" key="10">
    <source>
        <dbReference type="Proteomes" id="UP000033647"/>
    </source>
</evidence>
<dbReference type="Pfam" id="PF14497">
    <property type="entry name" value="GST_C_3"/>
    <property type="match status" value="1"/>
</dbReference>
<dbReference type="STRING" id="1047168.A0A0F4GGC1"/>
<dbReference type="FunFam" id="1.20.1050.130:FF:000016">
    <property type="entry name" value="Glutathione S-transferase 1"/>
    <property type="match status" value="1"/>
</dbReference>
<dbReference type="PROSITE" id="PS50404">
    <property type="entry name" value="GST_NTER"/>
    <property type="match status" value="1"/>
</dbReference>
<evidence type="ECO:0000259" key="7">
    <source>
        <dbReference type="PROSITE" id="PS50404"/>
    </source>
</evidence>
<evidence type="ECO:0000256" key="2">
    <source>
        <dbReference type="ARBA" id="ARBA00012452"/>
    </source>
</evidence>
<comment type="catalytic activity">
    <reaction evidence="4">
        <text>RX + glutathione = an S-substituted glutathione + a halide anion + H(+)</text>
        <dbReference type="Rhea" id="RHEA:16437"/>
        <dbReference type="ChEBI" id="CHEBI:15378"/>
        <dbReference type="ChEBI" id="CHEBI:16042"/>
        <dbReference type="ChEBI" id="CHEBI:17792"/>
        <dbReference type="ChEBI" id="CHEBI:57925"/>
        <dbReference type="ChEBI" id="CHEBI:90779"/>
        <dbReference type="EC" id="2.5.1.18"/>
    </reaction>
</comment>
<evidence type="ECO:0000313" key="9">
    <source>
        <dbReference type="EMBL" id="KJX95265.1"/>
    </source>
</evidence>
<feature type="region of interest" description="Disordered" evidence="6">
    <location>
        <begin position="1"/>
        <end position="76"/>
    </location>
</feature>
<dbReference type="GO" id="GO:0005737">
    <property type="term" value="C:cytoplasm"/>
    <property type="evidence" value="ECO:0007669"/>
    <property type="project" value="UniProtKB-ARBA"/>
</dbReference>
<dbReference type="SUPFAM" id="SSF47616">
    <property type="entry name" value="GST C-terminal domain-like"/>
    <property type="match status" value="1"/>
</dbReference>
<accession>A0A0F4GGC1</accession>
<dbReference type="InterPro" id="IPR010987">
    <property type="entry name" value="Glutathione-S-Trfase_C-like"/>
</dbReference>
<protein>
    <recommendedName>
        <fullName evidence="2">glutathione transferase</fullName>
        <ecNumber evidence="2">2.5.1.18</ecNumber>
    </recommendedName>
</protein>
<dbReference type="Pfam" id="PF13417">
    <property type="entry name" value="GST_N_3"/>
    <property type="match status" value="1"/>
</dbReference>
<dbReference type="Gene3D" id="3.40.30.10">
    <property type="entry name" value="Glutaredoxin"/>
    <property type="match status" value="1"/>
</dbReference>
<proteinExistence type="inferred from homology"/>
<dbReference type="PANTHER" id="PTHR44051">
    <property type="entry name" value="GLUTATHIONE S-TRANSFERASE-RELATED"/>
    <property type="match status" value="1"/>
</dbReference>
<comment type="caution">
    <text evidence="9">The sequence shown here is derived from an EMBL/GenBank/DDBJ whole genome shotgun (WGS) entry which is preliminary data.</text>
</comment>
<feature type="domain" description="GST C-terminal" evidence="8">
    <location>
        <begin position="168"/>
        <end position="301"/>
    </location>
</feature>
<evidence type="ECO:0000256" key="5">
    <source>
        <dbReference type="ARBA" id="ARBA00060024"/>
    </source>
</evidence>
<keyword evidence="10" id="KW-1185">Reference proteome</keyword>
<dbReference type="AlphaFoldDB" id="A0A0F4GGC1"/>
<gene>
    <name evidence="9" type="ORF">TI39_contig4124g00002</name>
</gene>
<evidence type="ECO:0000256" key="4">
    <source>
        <dbReference type="ARBA" id="ARBA00047960"/>
    </source>
</evidence>
<dbReference type="GO" id="GO:0004364">
    <property type="term" value="F:glutathione transferase activity"/>
    <property type="evidence" value="ECO:0007669"/>
    <property type="project" value="UniProtKB-EC"/>
</dbReference>
<dbReference type="GO" id="GO:0005634">
    <property type="term" value="C:nucleus"/>
    <property type="evidence" value="ECO:0007669"/>
    <property type="project" value="UniProtKB-ARBA"/>
</dbReference>
<dbReference type="SFLD" id="SFLDG00358">
    <property type="entry name" value="Main_(cytGST)"/>
    <property type="match status" value="1"/>
</dbReference>
<dbReference type="PANTHER" id="PTHR44051:SF3">
    <property type="entry name" value="TRANSCRIPTIONAL REGULATOR URE2"/>
    <property type="match status" value="1"/>
</dbReference>
<dbReference type="SFLD" id="SFLDG01151">
    <property type="entry name" value="Main.2:_Nu-like"/>
    <property type="match status" value="1"/>
</dbReference>
<comment type="function">
    <text evidence="5">Involved in the oxidative stress response and detoxification.</text>
</comment>
<dbReference type="OrthoDB" id="422574at2759"/>
<organism evidence="9 10">
    <name type="scientific">Zymoseptoria brevis</name>
    <dbReference type="NCBI Taxonomy" id="1047168"/>
    <lineage>
        <taxon>Eukaryota</taxon>
        <taxon>Fungi</taxon>
        <taxon>Dikarya</taxon>
        <taxon>Ascomycota</taxon>
        <taxon>Pezizomycotina</taxon>
        <taxon>Dothideomycetes</taxon>
        <taxon>Dothideomycetidae</taxon>
        <taxon>Mycosphaerellales</taxon>
        <taxon>Mycosphaerellaceae</taxon>
        <taxon>Zymoseptoria</taxon>
    </lineage>
</organism>
<dbReference type="Gene3D" id="1.20.1050.10">
    <property type="match status" value="1"/>
</dbReference>
<feature type="compositionally biased region" description="Low complexity" evidence="6">
    <location>
        <begin position="18"/>
        <end position="76"/>
    </location>
</feature>
<evidence type="ECO:0000256" key="3">
    <source>
        <dbReference type="ARBA" id="ARBA00022679"/>
    </source>
</evidence>
<dbReference type="EC" id="2.5.1.18" evidence="2"/>